<dbReference type="InterPro" id="IPR005586">
    <property type="entry name" value="ABC_trans_aux"/>
</dbReference>
<feature type="domain" description="ABC-type transport auxiliary lipoprotein component" evidence="2">
    <location>
        <begin position="37"/>
        <end position="190"/>
    </location>
</feature>
<feature type="signal peptide" evidence="1">
    <location>
        <begin position="1"/>
        <end position="22"/>
    </location>
</feature>
<keyword evidence="4" id="KW-1185">Reference proteome</keyword>
<protein>
    <submittedName>
        <fullName evidence="3">ABC-type transport auxiliary lipoprotein family protein</fullName>
    </submittedName>
</protein>
<keyword evidence="3" id="KW-0449">Lipoprotein</keyword>
<gene>
    <name evidence="3" type="ORF">LVY65_12515</name>
</gene>
<evidence type="ECO:0000256" key="1">
    <source>
        <dbReference type="SAM" id="SignalP"/>
    </source>
</evidence>
<dbReference type="AlphaFoldDB" id="A0A9X1QNR7"/>
<organism evidence="3 4">
    <name type="scientific">Sphingomonas cremea</name>
    <dbReference type="NCBI Taxonomy" id="2904799"/>
    <lineage>
        <taxon>Bacteria</taxon>
        <taxon>Pseudomonadati</taxon>
        <taxon>Pseudomonadota</taxon>
        <taxon>Alphaproteobacteria</taxon>
        <taxon>Sphingomonadales</taxon>
        <taxon>Sphingomonadaceae</taxon>
        <taxon>Sphingomonas</taxon>
    </lineage>
</organism>
<keyword evidence="1" id="KW-0732">Signal</keyword>
<evidence type="ECO:0000313" key="3">
    <source>
        <dbReference type="EMBL" id="MCF2515879.1"/>
    </source>
</evidence>
<evidence type="ECO:0000259" key="2">
    <source>
        <dbReference type="Pfam" id="PF03886"/>
    </source>
</evidence>
<dbReference type="SUPFAM" id="SSF159594">
    <property type="entry name" value="XCC0632-like"/>
    <property type="match status" value="1"/>
</dbReference>
<feature type="chain" id="PRO_5040774069" evidence="1">
    <location>
        <begin position="23"/>
        <end position="195"/>
    </location>
</feature>
<evidence type="ECO:0000313" key="4">
    <source>
        <dbReference type="Proteomes" id="UP001139410"/>
    </source>
</evidence>
<dbReference type="Pfam" id="PF03886">
    <property type="entry name" value="ABC_trans_aux"/>
    <property type="match status" value="1"/>
</dbReference>
<sequence length="195" mass="20318">MMRMTRLSLVALGALSLASCFGGKKVPPTLLTLTSSASAPASISRAAGPGDAITIDVPVVPKELATTRVPALIGPTAIAYIKDVQWVESPDRLFQDLVQETVIRTTGRVVLDPRQASLDPGLHLTGTLSRFGYDAQEGAVIVRYDGALAAVGGTRVETRRFEAREPADGTAATVGPALNNAANRVAAEVAQWVGG</sequence>
<dbReference type="Proteomes" id="UP001139410">
    <property type="component" value="Unassembled WGS sequence"/>
</dbReference>
<name>A0A9X1QNR7_9SPHN</name>
<dbReference type="EMBL" id="JAKFGM010000003">
    <property type="protein sequence ID" value="MCF2515879.1"/>
    <property type="molecule type" value="Genomic_DNA"/>
</dbReference>
<dbReference type="PROSITE" id="PS51257">
    <property type="entry name" value="PROKAR_LIPOPROTEIN"/>
    <property type="match status" value="1"/>
</dbReference>
<comment type="caution">
    <text evidence="3">The sequence shown here is derived from an EMBL/GenBank/DDBJ whole genome shotgun (WGS) entry which is preliminary data.</text>
</comment>
<dbReference type="RefSeq" id="WP_235068585.1">
    <property type="nucleotide sequence ID" value="NZ_JAKFGM010000003.1"/>
</dbReference>
<reference evidence="3" key="1">
    <citation type="submission" date="2022-01" db="EMBL/GenBank/DDBJ databases">
        <authorList>
            <person name="Jo J.-H."/>
            <person name="Im W.-T."/>
        </authorList>
    </citation>
    <scope>NUCLEOTIDE SEQUENCE</scope>
    <source>
        <strain evidence="3">G124</strain>
    </source>
</reference>
<accession>A0A9X1QNR7</accession>
<proteinExistence type="predicted"/>
<dbReference type="Gene3D" id="3.40.50.10610">
    <property type="entry name" value="ABC-type transport auxiliary lipoprotein component"/>
    <property type="match status" value="1"/>
</dbReference>